<protein>
    <submittedName>
        <fullName evidence="1">Uncharacterized protein</fullName>
    </submittedName>
</protein>
<comment type="caution">
    <text evidence="1">The sequence shown here is derived from an EMBL/GenBank/DDBJ whole genome shotgun (WGS) entry which is preliminary data.</text>
</comment>
<proteinExistence type="predicted"/>
<evidence type="ECO:0000313" key="2">
    <source>
        <dbReference type="Proteomes" id="UP001276659"/>
    </source>
</evidence>
<accession>A0AAD9ZGK9</accession>
<evidence type="ECO:0000313" key="1">
    <source>
        <dbReference type="EMBL" id="KAK3177996.1"/>
    </source>
</evidence>
<dbReference type="AlphaFoldDB" id="A0AAD9ZGK9"/>
<dbReference type="Proteomes" id="UP001276659">
    <property type="component" value="Unassembled WGS sequence"/>
</dbReference>
<name>A0AAD9ZGK9_9LECA</name>
<organism evidence="1 2">
    <name type="scientific">Lepraria neglecta</name>
    <dbReference type="NCBI Taxonomy" id="209136"/>
    <lineage>
        <taxon>Eukaryota</taxon>
        <taxon>Fungi</taxon>
        <taxon>Dikarya</taxon>
        <taxon>Ascomycota</taxon>
        <taxon>Pezizomycotina</taxon>
        <taxon>Lecanoromycetes</taxon>
        <taxon>OSLEUM clade</taxon>
        <taxon>Lecanoromycetidae</taxon>
        <taxon>Lecanorales</taxon>
        <taxon>Lecanorineae</taxon>
        <taxon>Stereocaulaceae</taxon>
        <taxon>Lepraria</taxon>
    </lineage>
</organism>
<sequence length="142" mass="16217">MDKQEAMPNATQLYSDTWLLSESTRGFSEDKLIIHIQIMEQALLALVQHEPDVTAGFRLVTEIINSIFAFYDQNFAKDGPDIFDKQEKAEQVDFEELKAEPELKLEHMEKQLRAAWSVTEATKEAVEAMNGNYEGLEGSFDK</sequence>
<gene>
    <name evidence="1" type="ORF">OEA41_000128</name>
</gene>
<dbReference type="EMBL" id="JASNWA010000003">
    <property type="protein sequence ID" value="KAK3177996.1"/>
    <property type="molecule type" value="Genomic_DNA"/>
</dbReference>
<reference evidence="1" key="1">
    <citation type="submission" date="2022-11" db="EMBL/GenBank/DDBJ databases">
        <title>Chromosomal genome sequence assembly and mating type (MAT) locus characterization of the leprose asexual lichenized fungus Lepraria neglecta (Nyl.) Erichsen.</title>
        <authorList>
            <person name="Allen J.L."/>
            <person name="Pfeffer B."/>
        </authorList>
    </citation>
    <scope>NUCLEOTIDE SEQUENCE</scope>
    <source>
        <strain evidence="1">Allen 5258</strain>
    </source>
</reference>
<keyword evidence="2" id="KW-1185">Reference proteome</keyword>